<proteinExistence type="predicted"/>
<evidence type="ECO:0000256" key="1">
    <source>
        <dbReference type="SAM" id="MobiDB-lite"/>
    </source>
</evidence>
<feature type="compositionally biased region" description="Basic and acidic residues" evidence="1">
    <location>
        <begin position="179"/>
        <end position="206"/>
    </location>
</feature>
<sequence length="212" mass="23013">MATNSSASGAAYDAAETMVTLNPRSSDSSGGSDRHCKVVSECDMCAQYLEHVTVNGGEPLDEDGLAGAKILASMMQDRSGETTCQDDTDEYATEYALDGEDRLHGSMFERLESGGEARRRMAPPQPSHQRKFGAGAARKRKAGEQGESSAQGFRRGQAKRATGAGATGVNITPKPALSPEERKRAMEKKKEALRAENQRVKEEMFPRLKKKR</sequence>
<evidence type="ECO:0000313" key="3">
    <source>
        <dbReference type="Proteomes" id="UP001152300"/>
    </source>
</evidence>
<keyword evidence="3" id="KW-1185">Reference proteome</keyword>
<organism evidence="2 3">
    <name type="scientific">Sclerotinia nivalis</name>
    <dbReference type="NCBI Taxonomy" id="352851"/>
    <lineage>
        <taxon>Eukaryota</taxon>
        <taxon>Fungi</taxon>
        <taxon>Dikarya</taxon>
        <taxon>Ascomycota</taxon>
        <taxon>Pezizomycotina</taxon>
        <taxon>Leotiomycetes</taxon>
        <taxon>Helotiales</taxon>
        <taxon>Sclerotiniaceae</taxon>
        <taxon>Sclerotinia</taxon>
    </lineage>
</organism>
<protein>
    <submittedName>
        <fullName evidence="2">Uncharacterized protein</fullName>
    </submittedName>
</protein>
<dbReference type="Proteomes" id="UP001152300">
    <property type="component" value="Unassembled WGS sequence"/>
</dbReference>
<dbReference type="OrthoDB" id="10432861at2759"/>
<gene>
    <name evidence="2" type="ORF">OCU04_001805</name>
</gene>
<dbReference type="EMBL" id="JAPEIS010000001">
    <property type="protein sequence ID" value="KAJ8071485.1"/>
    <property type="molecule type" value="Genomic_DNA"/>
</dbReference>
<accession>A0A9X0AZB2</accession>
<evidence type="ECO:0000313" key="2">
    <source>
        <dbReference type="EMBL" id="KAJ8071485.1"/>
    </source>
</evidence>
<comment type="caution">
    <text evidence="2">The sequence shown here is derived from an EMBL/GenBank/DDBJ whole genome shotgun (WGS) entry which is preliminary data.</text>
</comment>
<reference evidence="2" key="1">
    <citation type="submission" date="2022-11" db="EMBL/GenBank/DDBJ databases">
        <title>Genome Resource of Sclerotinia nivalis Strain SnTB1, a Plant Pathogen Isolated from American Ginseng.</title>
        <authorList>
            <person name="Fan S."/>
        </authorList>
    </citation>
    <scope>NUCLEOTIDE SEQUENCE</scope>
    <source>
        <strain evidence="2">SnTB1</strain>
    </source>
</reference>
<dbReference type="AlphaFoldDB" id="A0A9X0AZB2"/>
<feature type="region of interest" description="Disordered" evidence="1">
    <location>
        <begin position="111"/>
        <end position="212"/>
    </location>
</feature>
<name>A0A9X0AZB2_9HELO</name>